<feature type="signal peptide" evidence="2">
    <location>
        <begin position="1"/>
        <end position="26"/>
    </location>
</feature>
<dbReference type="InterPro" id="IPR000917">
    <property type="entry name" value="Sulfatase_N"/>
</dbReference>
<keyword evidence="4" id="KW-0378">Hydrolase</keyword>
<evidence type="ECO:0000259" key="3">
    <source>
        <dbReference type="Pfam" id="PF00884"/>
    </source>
</evidence>
<protein>
    <submittedName>
        <fullName evidence="4">Sulfatase-like hydrolase/transferase</fullName>
    </submittedName>
</protein>
<sequence length="475" mass="52903">MRRLLNAGLVIATLLGPILTALPTSAAEGPTERPNVVFLYTDDQAQWALGAYGNKEIHTPNLDRLAQTGALFRNAFTVTPVCSPSRASMLTSRYSTQFGIADWIDPKIEPDLGLAPSAILWPELLKAQGYATALMGKWHLGTRPEFHPTRQGFDRFYGFLGGGNQPINPELEVEGKVQRVEGSLPDLLVGQGIRFVEANRDRPFLLSIHFRAPHVPYAPVPEQDSAHYDTLDPTIPDVPGLPRQRVKMLTKRYYASVSSVDRNVGRLLDRLETLGLTGKTIVIFTSDHGYMIGHHGLWHKGNGSWIMEGKQGRRPNMFDNSIRVPLIVRWPGVVAPGTTIDRVVSNLDLFPSIVEMTGSGVPDNLRIGGRSFVPLLREPNNTSIPWDDTLYGQYDMHNGQVANMRLIRTPEWKLIRHFEPGVEDELFHLTDDPGETRNLAGDPAHRDRKAELAQQLKQWMISTGDPRGSNESTAH</sequence>
<dbReference type="Gene3D" id="3.30.1120.10">
    <property type="match status" value="1"/>
</dbReference>
<feature type="chain" id="PRO_5043907665" evidence="2">
    <location>
        <begin position="27"/>
        <end position="475"/>
    </location>
</feature>
<dbReference type="GO" id="GO:0004065">
    <property type="term" value="F:arylsulfatase activity"/>
    <property type="evidence" value="ECO:0007669"/>
    <property type="project" value="TreeGrafter"/>
</dbReference>
<keyword evidence="2" id="KW-0732">Signal</keyword>
<dbReference type="InterPro" id="IPR017850">
    <property type="entry name" value="Alkaline_phosphatase_core_sf"/>
</dbReference>
<dbReference type="EMBL" id="CP155447">
    <property type="protein sequence ID" value="XBH01426.1"/>
    <property type="molecule type" value="Genomic_DNA"/>
</dbReference>
<proteinExistence type="inferred from homology"/>
<dbReference type="AlphaFoldDB" id="A0AAU7C9I9"/>
<evidence type="ECO:0000256" key="2">
    <source>
        <dbReference type="SAM" id="SignalP"/>
    </source>
</evidence>
<dbReference type="PANTHER" id="PTHR42693">
    <property type="entry name" value="ARYLSULFATASE FAMILY MEMBER"/>
    <property type="match status" value="1"/>
</dbReference>
<dbReference type="PANTHER" id="PTHR42693:SF33">
    <property type="entry name" value="ARYLSULFATASE"/>
    <property type="match status" value="1"/>
</dbReference>
<dbReference type="Pfam" id="PF00884">
    <property type="entry name" value="Sulfatase"/>
    <property type="match status" value="1"/>
</dbReference>
<gene>
    <name evidence="4" type="ORF">V5E97_24090</name>
</gene>
<reference evidence="4" key="1">
    <citation type="submission" date="2024-05" db="EMBL/GenBank/DDBJ databases">
        <title>Planctomycetes of the genus Singulisphaera possess chitinolytic capabilities.</title>
        <authorList>
            <person name="Ivanova A."/>
        </authorList>
    </citation>
    <scope>NUCLEOTIDE SEQUENCE</scope>
    <source>
        <strain evidence="4">Ch08T</strain>
    </source>
</reference>
<dbReference type="InterPro" id="IPR050738">
    <property type="entry name" value="Sulfatase"/>
</dbReference>
<evidence type="ECO:0000313" key="4">
    <source>
        <dbReference type="EMBL" id="XBH01426.1"/>
    </source>
</evidence>
<feature type="domain" description="Sulfatase N-terminal" evidence="3">
    <location>
        <begin position="34"/>
        <end position="358"/>
    </location>
</feature>
<comment type="similarity">
    <text evidence="1">Belongs to the sulfatase family.</text>
</comment>
<accession>A0AAU7C9I9</accession>
<dbReference type="Gene3D" id="3.40.720.10">
    <property type="entry name" value="Alkaline Phosphatase, subunit A"/>
    <property type="match status" value="1"/>
</dbReference>
<dbReference type="RefSeq" id="WP_406694130.1">
    <property type="nucleotide sequence ID" value="NZ_CP155447.1"/>
</dbReference>
<organism evidence="4">
    <name type="scientific">Singulisphaera sp. Ch08</name>
    <dbReference type="NCBI Taxonomy" id="3120278"/>
    <lineage>
        <taxon>Bacteria</taxon>
        <taxon>Pseudomonadati</taxon>
        <taxon>Planctomycetota</taxon>
        <taxon>Planctomycetia</taxon>
        <taxon>Isosphaerales</taxon>
        <taxon>Isosphaeraceae</taxon>
        <taxon>Singulisphaera</taxon>
    </lineage>
</organism>
<dbReference type="SUPFAM" id="SSF53649">
    <property type="entry name" value="Alkaline phosphatase-like"/>
    <property type="match status" value="1"/>
</dbReference>
<evidence type="ECO:0000256" key="1">
    <source>
        <dbReference type="ARBA" id="ARBA00008779"/>
    </source>
</evidence>
<name>A0AAU7C9I9_9BACT</name>